<accession>A0ABW2QBB0</accession>
<sequence length="188" mass="20511">MARLADDAGIPLLIDVRRAGVTIDSGKDRWEADPEAYGALAGAVQQAAHALGLTADPAPLRFVQAVIDAVDVPAVRRFWCAVLGYRPDPREHVTDIVDPRDLSPILVFQPMAADEADRRAQRNRIHLDLFVPDDQARARLDAALAAGGRIVYDDEAPEWWTVADPEGNEVDIAVSAGREELQRASRST</sequence>
<gene>
    <name evidence="2" type="ORF">ACFQQL_14550</name>
</gene>
<dbReference type="PANTHER" id="PTHR35908">
    <property type="entry name" value="HYPOTHETICAL FUSION PROTEIN"/>
    <property type="match status" value="1"/>
</dbReference>
<organism evidence="2 3">
    <name type="scientific">Georgenia alba</name>
    <dbReference type="NCBI Taxonomy" id="2233858"/>
    <lineage>
        <taxon>Bacteria</taxon>
        <taxon>Bacillati</taxon>
        <taxon>Actinomycetota</taxon>
        <taxon>Actinomycetes</taxon>
        <taxon>Micrococcales</taxon>
        <taxon>Bogoriellaceae</taxon>
        <taxon>Georgenia</taxon>
    </lineage>
</organism>
<comment type="caution">
    <text evidence="2">The sequence shown here is derived from an EMBL/GenBank/DDBJ whole genome shotgun (WGS) entry which is preliminary data.</text>
</comment>
<dbReference type="SUPFAM" id="SSF54593">
    <property type="entry name" value="Glyoxalase/Bleomycin resistance protein/Dihydroxybiphenyl dioxygenase"/>
    <property type="match status" value="1"/>
</dbReference>
<dbReference type="Gene3D" id="3.10.180.10">
    <property type="entry name" value="2,3-Dihydroxybiphenyl 1,2-Dioxygenase, domain 1"/>
    <property type="match status" value="1"/>
</dbReference>
<dbReference type="InterPro" id="IPR029068">
    <property type="entry name" value="Glyas_Bleomycin-R_OHBP_Dase"/>
</dbReference>
<protein>
    <submittedName>
        <fullName evidence="2">VOC family protein</fullName>
    </submittedName>
</protein>
<evidence type="ECO:0000313" key="2">
    <source>
        <dbReference type="EMBL" id="MFC7406334.1"/>
    </source>
</evidence>
<dbReference type="EMBL" id="JBHTCQ010000003">
    <property type="protein sequence ID" value="MFC7406334.1"/>
    <property type="molecule type" value="Genomic_DNA"/>
</dbReference>
<dbReference type="RefSeq" id="WP_382396146.1">
    <property type="nucleotide sequence ID" value="NZ_JBHTCQ010000003.1"/>
</dbReference>
<keyword evidence="3" id="KW-1185">Reference proteome</keyword>
<dbReference type="InterPro" id="IPR041581">
    <property type="entry name" value="Glyoxalase_6"/>
</dbReference>
<reference evidence="3" key="1">
    <citation type="journal article" date="2019" name="Int. J. Syst. Evol. Microbiol.">
        <title>The Global Catalogue of Microorganisms (GCM) 10K type strain sequencing project: providing services to taxonomists for standard genome sequencing and annotation.</title>
        <authorList>
            <consortium name="The Broad Institute Genomics Platform"/>
            <consortium name="The Broad Institute Genome Sequencing Center for Infectious Disease"/>
            <person name="Wu L."/>
            <person name="Ma J."/>
        </authorList>
    </citation>
    <scope>NUCLEOTIDE SEQUENCE [LARGE SCALE GENOMIC DNA]</scope>
    <source>
        <strain evidence="3">JCM 1490</strain>
    </source>
</reference>
<proteinExistence type="predicted"/>
<dbReference type="PANTHER" id="PTHR35908:SF1">
    <property type="entry name" value="CONSERVED PROTEIN"/>
    <property type="match status" value="1"/>
</dbReference>
<feature type="domain" description="Glyoxalase-like" evidence="1">
    <location>
        <begin position="64"/>
        <end position="172"/>
    </location>
</feature>
<name>A0ABW2QBB0_9MICO</name>
<dbReference type="CDD" id="cd06587">
    <property type="entry name" value="VOC"/>
    <property type="match status" value="1"/>
</dbReference>
<evidence type="ECO:0000259" key="1">
    <source>
        <dbReference type="Pfam" id="PF18029"/>
    </source>
</evidence>
<dbReference type="Pfam" id="PF18029">
    <property type="entry name" value="Glyoxalase_6"/>
    <property type="match status" value="1"/>
</dbReference>
<dbReference type="Proteomes" id="UP001596455">
    <property type="component" value="Unassembled WGS sequence"/>
</dbReference>
<evidence type="ECO:0000313" key="3">
    <source>
        <dbReference type="Proteomes" id="UP001596455"/>
    </source>
</evidence>